<reference evidence="7" key="1">
    <citation type="journal article" date="2019" name="Int. J. Syst. Evol. Microbiol.">
        <title>The Global Catalogue of Microorganisms (GCM) 10K type strain sequencing project: providing services to taxonomists for standard genome sequencing and annotation.</title>
        <authorList>
            <consortium name="The Broad Institute Genomics Platform"/>
            <consortium name="The Broad Institute Genome Sequencing Center for Infectious Disease"/>
            <person name="Wu L."/>
            <person name="Ma J."/>
        </authorList>
    </citation>
    <scope>NUCLEOTIDE SEQUENCE [LARGE SCALE GENOMIC DNA]</scope>
    <source>
        <strain evidence="7">CECT 7706</strain>
    </source>
</reference>
<evidence type="ECO:0000256" key="2">
    <source>
        <dbReference type="ARBA" id="ARBA00022692"/>
    </source>
</evidence>
<dbReference type="Proteomes" id="UP001236663">
    <property type="component" value="Unassembled WGS sequence"/>
</dbReference>
<accession>A0ABT8C7U1</accession>
<dbReference type="InterPro" id="IPR050368">
    <property type="entry name" value="ClC-type_chloride_channel"/>
</dbReference>
<evidence type="ECO:0000313" key="6">
    <source>
        <dbReference type="EMBL" id="MDN3687810.1"/>
    </source>
</evidence>
<protein>
    <submittedName>
        <fullName evidence="6">Voltage-gated chloride channel family protein</fullName>
    </submittedName>
</protein>
<dbReference type="Gene3D" id="1.10.3080.10">
    <property type="entry name" value="Clc chloride channel"/>
    <property type="match status" value="1"/>
</dbReference>
<comment type="subcellular location">
    <subcellularLocation>
        <location evidence="1">Membrane</location>
        <topology evidence="1">Multi-pass membrane protein</topology>
    </subcellularLocation>
</comment>
<sequence>MLKRSKKFLPIIQFFYQELVPSLKFTFRWLLLSTVIGIAVGSASALFLIALDWATRFREGHLWLIGFLPLGGFFIGWMYHQFGSSVVKGNNQLLEEFYNPLQVIPLRMAPLVLGGTVLTHFFGGSAGREGTAVQMGGALADQFTKWFKLPVQDRKIILTIGVAAGFSSVFGTPLAGAVFALEWLIIGRLRYESILPAFFAAYLADYACTGLWKVPHTHYSIPYVPDADIITFLWIIPAGICFGLTGRLFARTTHFWAALFTKIIKYPPLRPVAGGLIIAASVYFMGTTKYIGLGIPTIVDAFSENLPWYDFLVKLLKTSITLGAGFKGGEVTPLFYIGSTLGNALSIFIPLPLALLAGMGFVGVFSGATNTPLACTLMGIELFGAESGVFIGLACVIAYLFSGHSGIYSSQVIGSPKYGQQRKNKGKKIG</sequence>
<evidence type="ECO:0000313" key="7">
    <source>
        <dbReference type="Proteomes" id="UP001236663"/>
    </source>
</evidence>
<evidence type="ECO:0000256" key="4">
    <source>
        <dbReference type="ARBA" id="ARBA00023136"/>
    </source>
</evidence>
<feature type="transmembrane region" description="Helical" evidence="5">
    <location>
        <begin position="382"/>
        <end position="401"/>
    </location>
</feature>
<dbReference type="InterPro" id="IPR014743">
    <property type="entry name" value="Cl-channel_core"/>
</dbReference>
<evidence type="ECO:0000256" key="5">
    <source>
        <dbReference type="SAM" id="Phobius"/>
    </source>
</evidence>
<organism evidence="6 7">
    <name type="scientific">Cyclobacterium jeungdonense</name>
    <dbReference type="NCBI Taxonomy" id="708087"/>
    <lineage>
        <taxon>Bacteria</taxon>
        <taxon>Pseudomonadati</taxon>
        <taxon>Bacteroidota</taxon>
        <taxon>Cytophagia</taxon>
        <taxon>Cytophagales</taxon>
        <taxon>Cyclobacteriaceae</taxon>
        <taxon>Cyclobacterium</taxon>
    </lineage>
</organism>
<dbReference type="Pfam" id="PF00654">
    <property type="entry name" value="Voltage_CLC"/>
    <property type="match status" value="1"/>
</dbReference>
<feature type="transmembrane region" description="Helical" evidence="5">
    <location>
        <begin position="156"/>
        <end position="181"/>
    </location>
</feature>
<gene>
    <name evidence="6" type="ORF">QWZ15_08215</name>
</gene>
<proteinExistence type="predicted"/>
<keyword evidence="7" id="KW-1185">Reference proteome</keyword>
<dbReference type="EMBL" id="JAUFQS010000007">
    <property type="protein sequence ID" value="MDN3687810.1"/>
    <property type="molecule type" value="Genomic_DNA"/>
</dbReference>
<dbReference type="PRINTS" id="PR00762">
    <property type="entry name" value="CLCHANNEL"/>
</dbReference>
<dbReference type="PANTHER" id="PTHR43427:SF12">
    <property type="entry name" value="CHLORIDE TRANSPORTER"/>
    <property type="match status" value="1"/>
</dbReference>
<comment type="caution">
    <text evidence="6">The sequence shown here is derived from an EMBL/GenBank/DDBJ whole genome shotgun (WGS) entry which is preliminary data.</text>
</comment>
<dbReference type="InterPro" id="IPR001807">
    <property type="entry name" value="ClC"/>
</dbReference>
<name>A0ABT8C7U1_9BACT</name>
<dbReference type="SUPFAM" id="SSF81340">
    <property type="entry name" value="Clc chloride channel"/>
    <property type="match status" value="1"/>
</dbReference>
<feature type="transmembrane region" description="Helical" evidence="5">
    <location>
        <begin position="62"/>
        <end position="80"/>
    </location>
</feature>
<keyword evidence="3 5" id="KW-1133">Transmembrane helix</keyword>
<feature type="transmembrane region" description="Helical" evidence="5">
    <location>
        <begin position="29"/>
        <end position="50"/>
    </location>
</feature>
<dbReference type="PANTHER" id="PTHR43427">
    <property type="entry name" value="CHLORIDE CHANNEL PROTEIN CLC-E"/>
    <property type="match status" value="1"/>
</dbReference>
<feature type="transmembrane region" description="Helical" evidence="5">
    <location>
        <begin position="232"/>
        <end position="250"/>
    </location>
</feature>
<feature type="transmembrane region" description="Helical" evidence="5">
    <location>
        <begin position="341"/>
        <end position="362"/>
    </location>
</feature>
<dbReference type="RefSeq" id="WP_163384261.1">
    <property type="nucleotide sequence ID" value="NZ_JAUFQS010000007.1"/>
</dbReference>
<feature type="transmembrane region" description="Helical" evidence="5">
    <location>
        <begin position="271"/>
        <end position="291"/>
    </location>
</feature>
<evidence type="ECO:0000256" key="1">
    <source>
        <dbReference type="ARBA" id="ARBA00004141"/>
    </source>
</evidence>
<keyword evidence="4 5" id="KW-0472">Membrane</keyword>
<dbReference type="CDD" id="cd03682">
    <property type="entry name" value="ClC_sycA_like"/>
    <property type="match status" value="1"/>
</dbReference>
<evidence type="ECO:0000256" key="3">
    <source>
        <dbReference type="ARBA" id="ARBA00022989"/>
    </source>
</evidence>
<keyword evidence="2 5" id="KW-0812">Transmembrane</keyword>